<gene>
    <name evidence="1" type="ORF">E2C01_093496</name>
</gene>
<dbReference type="AlphaFoldDB" id="A0A5B7JUK5"/>
<evidence type="ECO:0000313" key="1">
    <source>
        <dbReference type="EMBL" id="MPC98143.1"/>
    </source>
</evidence>
<evidence type="ECO:0000313" key="2">
    <source>
        <dbReference type="Proteomes" id="UP000324222"/>
    </source>
</evidence>
<protein>
    <submittedName>
        <fullName evidence="1">Uncharacterized protein</fullName>
    </submittedName>
</protein>
<comment type="caution">
    <text evidence="1">The sequence shown here is derived from an EMBL/GenBank/DDBJ whole genome shotgun (WGS) entry which is preliminary data.</text>
</comment>
<name>A0A5B7JUK5_PORTR</name>
<dbReference type="Proteomes" id="UP000324222">
    <property type="component" value="Unassembled WGS sequence"/>
</dbReference>
<sequence>MKIAGVDYRCVSGVSVLCGAGSECVTFCRGHVGCWGGLGSGGGEQVVVEEEVVVEVEAEAEEKLRL</sequence>
<keyword evidence="2" id="KW-1185">Reference proteome</keyword>
<proteinExistence type="predicted"/>
<dbReference type="EMBL" id="VSRR010112787">
    <property type="protein sequence ID" value="MPC98143.1"/>
    <property type="molecule type" value="Genomic_DNA"/>
</dbReference>
<accession>A0A5B7JUK5</accession>
<reference evidence="1 2" key="1">
    <citation type="submission" date="2019-05" db="EMBL/GenBank/DDBJ databases">
        <title>Another draft genome of Portunus trituberculatus and its Hox gene families provides insights of decapod evolution.</title>
        <authorList>
            <person name="Jeong J.-H."/>
            <person name="Song I."/>
            <person name="Kim S."/>
            <person name="Choi T."/>
            <person name="Kim D."/>
            <person name="Ryu S."/>
            <person name="Kim W."/>
        </authorList>
    </citation>
    <scope>NUCLEOTIDE SEQUENCE [LARGE SCALE GENOMIC DNA]</scope>
    <source>
        <tissue evidence="1">Muscle</tissue>
    </source>
</reference>
<organism evidence="1 2">
    <name type="scientific">Portunus trituberculatus</name>
    <name type="common">Swimming crab</name>
    <name type="synonym">Neptunus trituberculatus</name>
    <dbReference type="NCBI Taxonomy" id="210409"/>
    <lineage>
        <taxon>Eukaryota</taxon>
        <taxon>Metazoa</taxon>
        <taxon>Ecdysozoa</taxon>
        <taxon>Arthropoda</taxon>
        <taxon>Crustacea</taxon>
        <taxon>Multicrustacea</taxon>
        <taxon>Malacostraca</taxon>
        <taxon>Eumalacostraca</taxon>
        <taxon>Eucarida</taxon>
        <taxon>Decapoda</taxon>
        <taxon>Pleocyemata</taxon>
        <taxon>Brachyura</taxon>
        <taxon>Eubrachyura</taxon>
        <taxon>Portunoidea</taxon>
        <taxon>Portunidae</taxon>
        <taxon>Portuninae</taxon>
        <taxon>Portunus</taxon>
    </lineage>
</organism>